<proteinExistence type="predicted"/>
<protein>
    <submittedName>
        <fullName evidence="1">Uncharacterized protein</fullName>
    </submittedName>
</protein>
<comment type="caution">
    <text evidence="1">The sequence shown here is derived from an EMBL/GenBank/DDBJ whole genome shotgun (WGS) entry which is preliminary data.</text>
</comment>
<dbReference type="EMBL" id="BQNB010017356">
    <property type="protein sequence ID" value="GJT62220.1"/>
    <property type="molecule type" value="Genomic_DNA"/>
</dbReference>
<reference evidence="1" key="2">
    <citation type="submission" date="2022-01" db="EMBL/GenBank/DDBJ databases">
        <authorList>
            <person name="Yamashiro T."/>
            <person name="Shiraishi A."/>
            <person name="Satake H."/>
            <person name="Nakayama K."/>
        </authorList>
    </citation>
    <scope>NUCLEOTIDE SEQUENCE</scope>
</reference>
<evidence type="ECO:0000313" key="1">
    <source>
        <dbReference type="EMBL" id="GJT62220.1"/>
    </source>
</evidence>
<gene>
    <name evidence="1" type="ORF">Tco_1005753</name>
</gene>
<sequence length="85" mass="8738">MRGGVDGGWGRGVGSSVGRVGVWAVVVREMSVGRGGWGESFLSLCGSCGCGEMGGVRGLVEGATGGMVLGMCRGRKRKNTRRFEA</sequence>
<accession>A0ABQ5FGY1</accession>
<organism evidence="1 2">
    <name type="scientific">Tanacetum coccineum</name>
    <dbReference type="NCBI Taxonomy" id="301880"/>
    <lineage>
        <taxon>Eukaryota</taxon>
        <taxon>Viridiplantae</taxon>
        <taxon>Streptophyta</taxon>
        <taxon>Embryophyta</taxon>
        <taxon>Tracheophyta</taxon>
        <taxon>Spermatophyta</taxon>
        <taxon>Magnoliopsida</taxon>
        <taxon>eudicotyledons</taxon>
        <taxon>Gunneridae</taxon>
        <taxon>Pentapetalae</taxon>
        <taxon>asterids</taxon>
        <taxon>campanulids</taxon>
        <taxon>Asterales</taxon>
        <taxon>Asteraceae</taxon>
        <taxon>Asteroideae</taxon>
        <taxon>Anthemideae</taxon>
        <taxon>Anthemidinae</taxon>
        <taxon>Tanacetum</taxon>
    </lineage>
</organism>
<evidence type="ECO:0000313" key="2">
    <source>
        <dbReference type="Proteomes" id="UP001151760"/>
    </source>
</evidence>
<keyword evidence="2" id="KW-1185">Reference proteome</keyword>
<dbReference type="Proteomes" id="UP001151760">
    <property type="component" value="Unassembled WGS sequence"/>
</dbReference>
<name>A0ABQ5FGY1_9ASTR</name>
<reference evidence="1" key="1">
    <citation type="journal article" date="2022" name="Int. J. Mol. Sci.">
        <title>Draft Genome of Tanacetum Coccineum: Genomic Comparison of Closely Related Tanacetum-Family Plants.</title>
        <authorList>
            <person name="Yamashiro T."/>
            <person name="Shiraishi A."/>
            <person name="Nakayama K."/>
            <person name="Satake H."/>
        </authorList>
    </citation>
    <scope>NUCLEOTIDE SEQUENCE</scope>
</reference>